<evidence type="ECO:0000313" key="2">
    <source>
        <dbReference type="EMBL" id="CAF3525946.1"/>
    </source>
</evidence>
<evidence type="ECO:0000256" key="1">
    <source>
        <dbReference type="SAM" id="SignalP"/>
    </source>
</evidence>
<name>A0A818IJA3_9BILA</name>
<feature type="chain" id="PRO_5032746128" evidence="1">
    <location>
        <begin position="25"/>
        <end position="193"/>
    </location>
</feature>
<sequence>MYFLFFHEIVFIILFTNLYRLVHSNNNDIPSKITSKNPNGYRLSTVTVVKDNETHKEPFNIIVRMIAFGIRRSDDDDDDENNEQQKLVNKNLPMTSNHKFFLSSNEDSDRFKLQKNTRLLLLPLMIRMLLERIAEHTNIIEKSNNSQKFYEIYSELKIICRLRDTHKKFNIIRFDSSSVNNKKNHEETIKLLS</sequence>
<accession>A0A818IJA3</accession>
<organism evidence="2 3">
    <name type="scientific">Rotaria sordida</name>
    <dbReference type="NCBI Taxonomy" id="392033"/>
    <lineage>
        <taxon>Eukaryota</taxon>
        <taxon>Metazoa</taxon>
        <taxon>Spiralia</taxon>
        <taxon>Gnathifera</taxon>
        <taxon>Rotifera</taxon>
        <taxon>Eurotatoria</taxon>
        <taxon>Bdelloidea</taxon>
        <taxon>Philodinida</taxon>
        <taxon>Philodinidae</taxon>
        <taxon>Rotaria</taxon>
    </lineage>
</organism>
<comment type="caution">
    <text evidence="2">The sequence shown here is derived from an EMBL/GenBank/DDBJ whole genome shotgun (WGS) entry which is preliminary data.</text>
</comment>
<feature type="signal peptide" evidence="1">
    <location>
        <begin position="1"/>
        <end position="24"/>
    </location>
</feature>
<gene>
    <name evidence="2" type="ORF">JBS370_LOCUS116</name>
</gene>
<keyword evidence="1" id="KW-0732">Signal</keyword>
<dbReference type="AlphaFoldDB" id="A0A818IJA3"/>
<dbReference type="EMBL" id="CAJOBD010000003">
    <property type="protein sequence ID" value="CAF3525946.1"/>
    <property type="molecule type" value="Genomic_DNA"/>
</dbReference>
<dbReference type="Proteomes" id="UP000663836">
    <property type="component" value="Unassembled WGS sequence"/>
</dbReference>
<protein>
    <submittedName>
        <fullName evidence="2">Uncharacterized protein</fullName>
    </submittedName>
</protein>
<proteinExistence type="predicted"/>
<reference evidence="2" key="1">
    <citation type="submission" date="2021-02" db="EMBL/GenBank/DDBJ databases">
        <authorList>
            <person name="Nowell W R."/>
        </authorList>
    </citation>
    <scope>NUCLEOTIDE SEQUENCE</scope>
</reference>
<evidence type="ECO:0000313" key="3">
    <source>
        <dbReference type="Proteomes" id="UP000663836"/>
    </source>
</evidence>